<dbReference type="Proteomes" id="UP001589585">
    <property type="component" value="Unassembled WGS sequence"/>
</dbReference>
<dbReference type="SUPFAM" id="SSF50998">
    <property type="entry name" value="Quinoprotein alcohol dehydrogenase-like"/>
    <property type="match status" value="1"/>
</dbReference>
<dbReference type="RefSeq" id="WP_379860843.1">
    <property type="nucleotide sequence ID" value="NZ_JBHMFC010000025.1"/>
</dbReference>
<keyword evidence="2" id="KW-1185">Reference proteome</keyword>
<protein>
    <submittedName>
        <fullName evidence="1">DUF3352 domain-containing protein</fullName>
    </submittedName>
</protein>
<dbReference type="EMBL" id="JBHMFC010000025">
    <property type="protein sequence ID" value="MFB9056650.1"/>
    <property type="molecule type" value="Genomic_DNA"/>
</dbReference>
<evidence type="ECO:0000313" key="2">
    <source>
        <dbReference type="Proteomes" id="UP001589585"/>
    </source>
</evidence>
<gene>
    <name evidence="1" type="ORF">ACFFU9_07805</name>
</gene>
<comment type="caution">
    <text evidence="1">The sequence shown here is derived from an EMBL/GenBank/DDBJ whole genome shotgun (WGS) entry which is preliminary data.</text>
</comment>
<proteinExistence type="predicted"/>
<organism evidence="1 2">
    <name type="scientific">Mariniflexile ostreae</name>
    <dbReference type="NCBI Taxonomy" id="1520892"/>
    <lineage>
        <taxon>Bacteria</taxon>
        <taxon>Pseudomonadati</taxon>
        <taxon>Bacteroidota</taxon>
        <taxon>Flavobacteriia</taxon>
        <taxon>Flavobacteriales</taxon>
        <taxon>Flavobacteriaceae</taxon>
        <taxon>Mariniflexile</taxon>
    </lineage>
</organism>
<accession>A0ABV5FB28</accession>
<dbReference type="Pfam" id="PF11832">
    <property type="entry name" value="DUF3352"/>
    <property type="match status" value="1"/>
</dbReference>
<evidence type="ECO:0000313" key="1">
    <source>
        <dbReference type="EMBL" id="MFB9056650.1"/>
    </source>
</evidence>
<dbReference type="InterPro" id="IPR021787">
    <property type="entry name" value="DUF3352"/>
</dbReference>
<reference evidence="1 2" key="1">
    <citation type="submission" date="2024-09" db="EMBL/GenBank/DDBJ databases">
        <authorList>
            <person name="Sun Q."/>
            <person name="Mori K."/>
        </authorList>
    </citation>
    <scope>NUCLEOTIDE SEQUENCE [LARGE SCALE GENOMIC DNA]</scope>
    <source>
        <strain evidence="1 2">CECT 8622</strain>
    </source>
</reference>
<name>A0ABV5FB28_9FLAO</name>
<dbReference type="PROSITE" id="PS51257">
    <property type="entry name" value="PROKAR_LIPOPROTEIN"/>
    <property type="match status" value="1"/>
</dbReference>
<sequence length="811" mass="92476">MRPFYLCLFLLLALSCSNTKTERSKLIHYAPDNASFILKTTNLESFKSSLDNNDFIENISKSEAFKHIKTKLELLKHLNPNTETLICISEDVKDTIDLTVITASSKTLFVTDSLPDYIEEHFSYKNKSITKSTVNSQTFYSTIIDSTFISSSSKTIIEKAFENKPLDQALEQVYNTTGQDKTTSVILKAHKNRFLKSFFVNDSLLFKTFTDYIAIDADIDQNSIYLNGITKSAETSKKLIDVFKNTTAQEVQTQRLTPLESDGFMSFTFKNYKTFEKNLAKFHQKDSITNAPSLFDNIIEVGVIYKSKDKAIVLNSVDLIATSDALLSEQNIVETYRQIDIFNFSTPTLFADAFTPFIHSKTFDMYAVIDNFFVFSNNLEHLKNIISNYQNKTTLSEQPYFQDIKAQLGDEASLMLVTNPTLLKTILGNNIENLSELNLEPYKSSSLQFVYDNGFAHVNGIIKKNKTKASLNSITEELNIKLESDLLNHPQLVTNHITKQKEIIIQDINNNLYLISNTGKILWKKQLQGPILGNVEQIDIYRNGRLQLVFATPNRLYVIDREGADVAPFPSKFNDKITQPLSVFDYDKNKKYRLLVTQGQHVLMYDVNAKPVTGFTFKNANGTIISQPQHLRIGRKDYIIFKTQSKLYILDRTGNTRVTPKTTLHFSSELVYLYNDKFTTTTERGDILFIDTKGNVGSQNLNLSERHHIDATSKTLVTLSENKLTIKGKSIELDYGNYTKPQLFYINDKIYVAITDLQSQKIYLYDSQAERIQNFPVYGNSIITLDNIDTDSDLEFIVKGESNSILLYQIN</sequence>
<dbReference type="InterPro" id="IPR011047">
    <property type="entry name" value="Quinoprotein_ADH-like_sf"/>
</dbReference>